<feature type="region of interest" description="Disordered" evidence="1">
    <location>
        <begin position="15"/>
        <end position="48"/>
    </location>
</feature>
<evidence type="ECO:0000256" key="1">
    <source>
        <dbReference type="SAM" id="MobiDB-lite"/>
    </source>
</evidence>
<proteinExistence type="predicted"/>
<evidence type="ECO:0000259" key="5">
    <source>
        <dbReference type="Pfam" id="PF13966"/>
    </source>
</evidence>
<dbReference type="Pfam" id="PF13966">
    <property type="entry name" value="zf-RVT"/>
    <property type="match status" value="1"/>
</dbReference>
<dbReference type="GO" id="GO:0003676">
    <property type="term" value="F:nucleic acid binding"/>
    <property type="evidence" value="ECO:0007669"/>
    <property type="project" value="InterPro"/>
</dbReference>
<evidence type="ECO:0000259" key="2">
    <source>
        <dbReference type="Pfam" id="PF00078"/>
    </source>
</evidence>
<reference evidence="8 9" key="1">
    <citation type="submission" date="2020-12" db="EMBL/GenBank/DDBJ databases">
        <title>Concerted genomic and epigenomic changes stabilize Arabidopsis allopolyploids.</title>
        <authorList>
            <person name="Chen Z."/>
        </authorList>
    </citation>
    <scope>NUCLEOTIDE SEQUENCE [LARGE SCALE GENOMIC DNA]</scope>
    <source>
        <strain evidence="8">Allo738</strain>
        <tissue evidence="8">Leaf</tissue>
    </source>
</reference>
<feature type="domain" description="Reverse transcriptase zinc-binding" evidence="5">
    <location>
        <begin position="1599"/>
        <end position="1667"/>
    </location>
</feature>
<dbReference type="CDD" id="cd06222">
    <property type="entry name" value="RNase_H_like"/>
    <property type="match status" value="1"/>
</dbReference>
<dbReference type="InterPro" id="IPR044730">
    <property type="entry name" value="RNase_H-like_dom_plant"/>
</dbReference>
<feature type="compositionally biased region" description="Polar residues" evidence="1">
    <location>
        <begin position="344"/>
        <end position="356"/>
    </location>
</feature>
<dbReference type="InterPro" id="IPR025836">
    <property type="entry name" value="Zn_knuckle_CX2CX4HX4C"/>
</dbReference>
<evidence type="ECO:0000313" key="8">
    <source>
        <dbReference type="EMBL" id="KAG7591058.1"/>
    </source>
</evidence>
<feature type="region of interest" description="Disordered" evidence="1">
    <location>
        <begin position="233"/>
        <end position="356"/>
    </location>
</feature>
<evidence type="ECO:0000313" key="9">
    <source>
        <dbReference type="Proteomes" id="UP000694240"/>
    </source>
</evidence>
<feature type="domain" description="Zinc knuckle CX2CX4HX4C" evidence="7">
    <location>
        <begin position="185"/>
        <end position="227"/>
    </location>
</feature>
<keyword evidence="9" id="KW-1185">Reference proteome</keyword>
<name>A0A8T2BTS8_9BRAS</name>
<feature type="domain" description="RNase H type-1" evidence="4">
    <location>
        <begin position="1786"/>
        <end position="1906"/>
    </location>
</feature>
<feature type="compositionally biased region" description="Basic and acidic residues" evidence="1">
    <location>
        <begin position="323"/>
        <end position="340"/>
    </location>
</feature>
<dbReference type="PANTHER" id="PTHR33116">
    <property type="entry name" value="REVERSE TRANSCRIPTASE ZINC-BINDING DOMAIN-CONTAINING PROTEIN-RELATED-RELATED"/>
    <property type="match status" value="1"/>
</dbReference>
<organism evidence="8 9">
    <name type="scientific">Arabidopsis thaliana x Arabidopsis arenosa</name>
    <dbReference type="NCBI Taxonomy" id="1240361"/>
    <lineage>
        <taxon>Eukaryota</taxon>
        <taxon>Viridiplantae</taxon>
        <taxon>Streptophyta</taxon>
        <taxon>Embryophyta</taxon>
        <taxon>Tracheophyta</taxon>
        <taxon>Spermatophyta</taxon>
        <taxon>Magnoliopsida</taxon>
        <taxon>eudicotyledons</taxon>
        <taxon>Gunneridae</taxon>
        <taxon>Pentapetalae</taxon>
        <taxon>rosids</taxon>
        <taxon>malvids</taxon>
        <taxon>Brassicales</taxon>
        <taxon>Brassicaceae</taxon>
        <taxon>Camelineae</taxon>
        <taxon>Arabidopsis</taxon>
    </lineage>
</organism>
<evidence type="ECO:0000259" key="3">
    <source>
        <dbReference type="Pfam" id="PF03372"/>
    </source>
</evidence>
<dbReference type="InterPro" id="IPR002156">
    <property type="entry name" value="RNaseH_domain"/>
</dbReference>
<feature type="domain" description="Reverse transcriptase" evidence="2">
    <location>
        <begin position="1143"/>
        <end position="1280"/>
    </location>
</feature>
<dbReference type="Pfam" id="PF14111">
    <property type="entry name" value="DUF4283"/>
    <property type="match status" value="1"/>
</dbReference>
<feature type="compositionally biased region" description="Basic residues" evidence="1">
    <location>
        <begin position="590"/>
        <end position="603"/>
    </location>
</feature>
<accession>A0A8T2BTS8</accession>
<dbReference type="InterPro" id="IPR000477">
    <property type="entry name" value="RT_dom"/>
</dbReference>
<dbReference type="Pfam" id="PF03372">
    <property type="entry name" value="Exo_endo_phos"/>
    <property type="match status" value="1"/>
</dbReference>
<sequence>MLPLLATDRMERRFTYSEKGKGKAHDTEERQRGRVRAKETNTSQKIQEHDKTLIGRVTNPREQGIGALFSHLMRRWPLRGRADGADLGDGKFLFRFEREDDITQVLENRPYSFNRWMVIVQKWEPIISPLFPSEIPFWIRIKGLPLHYWQEELVEDIGKEAGRFVQLEIQPNYVRTRVDVNGLAPILTDTVVEFQSGETVTVHLEYERLDKFCNYCKRLTHAETDCELKPLSNTAKDKRSQAYSDQGREEHKHDVPRKGIRREEFHQRLDRHGRPFGERPSSRNFYDRRSRDRASMESVTSASKQHMLLRDPTAGTSNPKGTTQHERADYEQRRLKETEPRQNVGPQQTISSQGHKATTNVSNYVNAQEDLLGLRPYRHREDAFRTPVQYVWKEKTQKPQQEEGVEISQIHDRVRPLERNLAIVDYPQPSTGALLEEDEETLNATIRYINHPDPTESLARRYRVAQADKRISASRDLTPQIGLPNSHSPLLEAEIEAELEDLTTQYVNCANPIERAARQQRVLLGEENHLIRETASAIIKAALNKTGQSSQCPEIAREEFGASRMEEQESSAQLQSRNDEIDLGPLSGPSRKRERSQSHHKQRQNPIMLPGASSKKRNACRFQTTPRRLHTSNGFRRETRSTEQLSPPRIGSTTPPRSNGPRDLQQEQSIPTTSHQDPDQRNSPNSDTVVTKELEPLQYQNIKIVSPHSPGGGGLALLWTDEVNLEVLQVSQHFIDTQITYKGKRFFATFIYGEPDKDKRKPVWDTITEIASQRVGPWFQIGDFNEILCSEEKSGGPQRSEGSFTNFRNFVAENDLYDLRHSGNPLSWRGQRNSHLVFCRLDRALANGEWSDMFPTSRIEYMKFEGSDHRPIMAYFAAREKKERRMFRYDRSLRKNPEIFELVKKAWDNKGNSTVADRILRCRKAIQKWHRKHNQNNQKTIEEKKEKLDQALTDTTPDLALIQTLSQSLRETYEAEENYWRQRSRQLWLALGDRNSSYFHATTRGRRALNRFSVIENDDGTVFFEEEHITAVISEYFSKIYSSQPKESSGIIHKAVKCVVTEEMNRSLLQMPSVEEIKNACFSIHGDKAPGPDGFTACFFQSNWKTMEKEIVAEIRNFFDTGILPAEVNKTHIRLIPKIQNPQKVKDYRPIALCSVYYKIYSKLLTKRLQPFLNLLISENQTAFVPGRAISDNVLITHELLHTLQKSQATKRCSMAIKTDMTKAYDRLEWDFIQKVLHQMGFDKRWIRWVMQAVTTVTYSFLINGKPRGSVSPQRGIRQGRREVKRTSYIKIRPGDYEEASGQLINKDKSSITFSPKTSQDIRNRVKHQLGITKEGGTGKYLGLPELFGRKKRDLFESIVTRIKMKAASWSSKRLSAAGKLTMLKSVLTAIPSYSMSCFLLPIGLCKRIQSALTRFFWDSKQEKKGMAWVSFNSLTQSKDNGGLGIREIQSFNEALLAKLSWRLINNPTSLLSRMLLAKYCRNRPFMEVTPKPSSSHGWKGILAGRDLLREGMGIAIGNGQTTNVWRDPWTAMISPGITTGPAPGQQANLMVADLIDETTKEWNVGQLQALFPTIWTDIMQLRPMENRSGDHEAVPIQSFAWKKEIWNLKCSPKIHMLLWRAARGTLPVGTNLLRRKVTNTATCLRCGEEESELHLFFQCPFAREVWQKAPLHAPVSVASITELKQGISLCNSLQKSPAASTSNVATAPWLFWSLWSSRNKLIFDKRFISEEETILTAISAEDEWKKAQLVQKSDTERTLNTSANNTIRQRTDHEEIPPGTLFVQTDAAWIEHSKNAGLGWVCLSSNRAVRARSCKPVPFVKGPSEAEALCIYEALLSLQTQQESKIIIESDAKNVIMAIASKQPPLNLKGIIEDILHIAKSFCSLSFRFIPRSENLIADDLAKTAARSMTSGLIFSM</sequence>
<feature type="compositionally biased region" description="Polar residues" evidence="1">
    <location>
        <begin position="621"/>
        <end position="634"/>
    </location>
</feature>
<feature type="domain" description="Endonuclease/exonuclease/phosphatase" evidence="3">
    <location>
        <begin position="703"/>
        <end position="869"/>
    </location>
</feature>
<evidence type="ECO:0000259" key="4">
    <source>
        <dbReference type="Pfam" id="PF13456"/>
    </source>
</evidence>
<evidence type="ECO:0000259" key="7">
    <source>
        <dbReference type="Pfam" id="PF14392"/>
    </source>
</evidence>
<feature type="compositionally biased region" description="Polar residues" evidence="1">
    <location>
        <begin position="666"/>
        <end position="687"/>
    </location>
</feature>
<dbReference type="Pfam" id="PF14392">
    <property type="entry name" value="zf-CCHC_4"/>
    <property type="match status" value="1"/>
</dbReference>
<dbReference type="InterPro" id="IPR026960">
    <property type="entry name" value="RVT-Znf"/>
</dbReference>
<feature type="domain" description="DUF4283" evidence="6">
    <location>
        <begin position="47"/>
        <end position="129"/>
    </location>
</feature>
<dbReference type="PANTHER" id="PTHR33116:SF86">
    <property type="entry name" value="REVERSE TRANSCRIPTASE DOMAIN-CONTAINING PROTEIN"/>
    <property type="match status" value="1"/>
</dbReference>
<dbReference type="CDD" id="cd01650">
    <property type="entry name" value="RT_nLTR_like"/>
    <property type="match status" value="1"/>
</dbReference>
<feature type="compositionally biased region" description="Basic and acidic residues" evidence="1">
    <location>
        <begin position="235"/>
        <end position="295"/>
    </location>
</feature>
<gene>
    <name evidence="8" type="ORF">ISN45_Aa01g001290</name>
</gene>
<feature type="compositionally biased region" description="Basic and acidic residues" evidence="1">
    <location>
        <begin position="15"/>
        <end position="39"/>
    </location>
</feature>
<dbReference type="Proteomes" id="UP000694240">
    <property type="component" value="Chromosome 6"/>
</dbReference>
<feature type="region of interest" description="Disordered" evidence="1">
    <location>
        <begin position="562"/>
        <end position="687"/>
    </location>
</feature>
<dbReference type="Pfam" id="PF13456">
    <property type="entry name" value="RVT_3"/>
    <property type="match status" value="1"/>
</dbReference>
<dbReference type="Pfam" id="PF00078">
    <property type="entry name" value="RVT_1"/>
    <property type="match status" value="1"/>
</dbReference>
<dbReference type="EMBL" id="JAEFBK010000006">
    <property type="protein sequence ID" value="KAG7591058.1"/>
    <property type="molecule type" value="Genomic_DNA"/>
</dbReference>
<protein>
    <submittedName>
        <fullName evidence="8">Ribonuclease H-like superfamily</fullName>
    </submittedName>
</protein>
<dbReference type="GO" id="GO:0004523">
    <property type="term" value="F:RNA-DNA hybrid ribonuclease activity"/>
    <property type="evidence" value="ECO:0007669"/>
    <property type="project" value="InterPro"/>
</dbReference>
<dbReference type="InterPro" id="IPR005135">
    <property type="entry name" value="Endo/exonuclease/phosphatase"/>
</dbReference>
<dbReference type="InterPro" id="IPR025558">
    <property type="entry name" value="DUF4283"/>
</dbReference>
<comment type="caution">
    <text evidence="8">The sequence shown here is derived from an EMBL/GenBank/DDBJ whole genome shotgun (WGS) entry which is preliminary data.</text>
</comment>
<evidence type="ECO:0000259" key="6">
    <source>
        <dbReference type="Pfam" id="PF14111"/>
    </source>
</evidence>